<evidence type="ECO:0000313" key="3">
    <source>
        <dbReference type="EMBL" id="PMR79258.1"/>
    </source>
</evidence>
<evidence type="ECO:0000256" key="1">
    <source>
        <dbReference type="SAM" id="MobiDB-lite"/>
    </source>
</evidence>
<organism evidence="3 4">
    <name type="scientific">Halomonas urumqiensis</name>
    <dbReference type="NCBI Taxonomy" id="1684789"/>
    <lineage>
        <taxon>Bacteria</taxon>
        <taxon>Pseudomonadati</taxon>
        <taxon>Pseudomonadota</taxon>
        <taxon>Gammaproteobacteria</taxon>
        <taxon>Oceanospirillales</taxon>
        <taxon>Halomonadaceae</taxon>
        <taxon>Halomonas</taxon>
    </lineage>
</organism>
<dbReference type="Gene3D" id="3.30.70.1070">
    <property type="entry name" value="Sporulation related repeat"/>
    <property type="match status" value="1"/>
</dbReference>
<keyword evidence="4" id="KW-1185">Reference proteome</keyword>
<dbReference type="Proteomes" id="UP000235547">
    <property type="component" value="Unassembled WGS sequence"/>
</dbReference>
<feature type="compositionally biased region" description="Basic and acidic residues" evidence="1">
    <location>
        <begin position="132"/>
        <end position="145"/>
    </location>
</feature>
<evidence type="ECO:0000259" key="2">
    <source>
        <dbReference type="PROSITE" id="PS51724"/>
    </source>
</evidence>
<dbReference type="GO" id="GO:0042834">
    <property type="term" value="F:peptidoglycan binding"/>
    <property type="evidence" value="ECO:0007669"/>
    <property type="project" value="InterPro"/>
</dbReference>
<dbReference type="PANTHER" id="PTHR38687">
    <property type="entry name" value="CELL DIVISION PROTEIN DEDD-RELATED"/>
    <property type="match status" value="1"/>
</dbReference>
<dbReference type="SUPFAM" id="SSF110997">
    <property type="entry name" value="Sporulation related repeat"/>
    <property type="match status" value="1"/>
</dbReference>
<dbReference type="GO" id="GO:0032506">
    <property type="term" value="P:cytokinetic process"/>
    <property type="evidence" value="ECO:0007669"/>
    <property type="project" value="TreeGrafter"/>
</dbReference>
<dbReference type="AlphaFoldDB" id="A0A2N7UFL3"/>
<protein>
    <submittedName>
        <fullName evidence="3">Acetyl-CoA carboxylase subunit beta</fullName>
    </submittedName>
</protein>
<dbReference type="PROSITE" id="PS51724">
    <property type="entry name" value="SPOR"/>
    <property type="match status" value="1"/>
</dbReference>
<accession>A0A2N7UFL3</accession>
<dbReference type="GO" id="GO:0032153">
    <property type="term" value="C:cell division site"/>
    <property type="evidence" value="ECO:0007669"/>
    <property type="project" value="TreeGrafter"/>
</dbReference>
<proteinExistence type="predicted"/>
<sequence length="245" mass="26155">MKYGMRERISGAVILIALAVIFVPMLFSEPAPRSERPEPVLTIEQPVEVEREDVPDPEPPATLGQLDDPTSPRDAEGPAEDENVEADVVSTLAESSQSGDEQAASDEEVMVPPEISDPGSAESVDPIAELARAADQRLAERRSQQDESSASAGGQGEASQSSAPSPSVAGGEWAVQVGSFGEPGNAERLESQLREQGFNAYRRPRDNNLTTVYVGPYDSSEAGQRAVSELKSQANLQGLLVRVRD</sequence>
<dbReference type="OrthoDB" id="7069135at2"/>
<dbReference type="InterPro" id="IPR007730">
    <property type="entry name" value="SPOR-like_dom"/>
</dbReference>
<dbReference type="InterPro" id="IPR036680">
    <property type="entry name" value="SPOR-like_sf"/>
</dbReference>
<gene>
    <name evidence="3" type="ORF">C1H70_13280</name>
</gene>
<name>A0A2N7UFL3_9GAMM</name>
<evidence type="ECO:0000313" key="4">
    <source>
        <dbReference type="Proteomes" id="UP000235547"/>
    </source>
</evidence>
<dbReference type="Pfam" id="PF05036">
    <property type="entry name" value="SPOR"/>
    <property type="match status" value="1"/>
</dbReference>
<dbReference type="InterPro" id="IPR052521">
    <property type="entry name" value="Cell_div_SPOR-domain"/>
</dbReference>
<feature type="region of interest" description="Disordered" evidence="1">
    <location>
        <begin position="30"/>
        <end position="216"/>
    </location>
</feature>
<reference evidence="3 4" key="1">
    <citation type="submission" date="2018-01" db="EMBL/GenBank/DDBJ databases">
        <title>Halomonas endophytica sp. nov., isolated from storage liquid in the stems of Populus euphratica.</title>
        <authorList>
            <person name="Chen C."/>
        </authorList>
    </citation>
    <scope>NUCLEOTIDE SEQUENCE [LARGE SCALE GENOMIC DNA]</scope>
    <source>
        <strain evidence="3 4">BZ-SZ-XJ27</strain>
    </source>
</reference>
<feature type="compositionally biased region" description="Low complexity" evidence="1">
    <location>
        <begin position="146"/>
        <end position="172"/>
    </location>
</feature>
<dbReference type="GO" id="GO:0030428">
    <property type="term" value="C:cell septum"/>
    <property type="evidence" value="ECO:0007669"/>
    <property type="project" value="TreeGrafter"/>
</dbReference>
<dbReference type="PANTHER" id="PTHR38687:SF1">
    <property type="entry name" value="CELL DIVISION PROTEIN DEDD"/>
    <property type="match status" value="1"/>
</dbReference>
<dbReference type="RefSeq" id="WP_102588809.1">
    <property type="nucleotide sequence ID" value="NZ_BNAE01000001.1"/>
</dbReference>
<comment type="caution">
    <text evidence="3">The sequence shown here is derived from an EMBL/GenBank/DDBJ whole genome shotgun (WGS) entry which is preliminary data.</text>
</comment>
<feature type="domain" description="SPOR" evidence="2">
    <location>
        <begin position="167"/>
        <end position="243"/>
    </location>
</feature>
<dbReference type="EMBL" id="PNRG01000029">
    <property type="protein sequence ID" value="PMR79258.1"/>
    <property type="molecule type" value="Genomic_DNA"/>
</dbReference>